<gene>
    <name evidence="3" type="ORF">SAMN04489713_12697</name>
</gene>
<evidence type="ECO:0000313" key="4">
    <source>
        <dbReference type="Proteomes" id="UP000183413"/>
    </source>
</evidence>
<feature type="transmembrane region" description="Helical" evidence="2">
    <location>
        <begin position="92"/>
        <end position="113"/>
    </location>
</feature>
<keyword evidence="2" id="KW-0812">Transmembrane</keyword>
<dbReference type="STRING" id="1993.SAMN04489713_12697"/>
<feature type="transmembrane region" description="Helical" evidence="2">
    <location>
        <begin position="27"/>
        <end position="54"/>
    </location>
</feature>
<evidence type="ECO:0000256" key="1">
    <source>
        <dbReference type="SAM" id="MobiDB-lite"/>
    </source>
</evidence>
<feature type="transmembrane region" description="Helical" evidence="2">
    <location>
        <begin position="142"/>
        <end position="164"/>
    </location>
</feature>
<protein>
    <recommendedName>
        <fullName evidence="5">Intracellular septation protein A</fullName>
    </recommendedName>
</protein>
<sequence length="230" mass="24685">MFDMSKLECHRECQTVPKYYARTFLPWILLAVGSGFDVRAGAVTGLVAALALLAHDLRRGHRADSLILEISTTVFLAALTVAAFAAPDSPPMGYGASLAIGWLGVTAWGTLLLERPFTEGIARRKVSAEVAATAGFRHANRVLTAVWAVSFTVMAVVLGCVQYWSPDSTTLLVAVKIAGFTLPAVFTARYPEIARRRHLTRSGAPSPEPKPEPEPEPATASSPEPEPSSR</sequence>
<organism evidence="3 4">
    <name type="scientific">Actinomadura madurae</name>
    <dbReference type="NCBI Taxonomy" id="1993"/>
    <lineage>
        <taxon>Bacteria</taxon>
        <taxon>Bacillati</taxon>
        <taxon>Actinomycetota</taxon>
        <taxon>Actinomycetes</taxon>
        <taxon>Streptosporangiales</taxon>
        <taxon>Thermomonosporaceae</taxon>
        <taxon>Actinomadura</taxon>
    </lineage>
</organism>
<dbReference type="AlphaFoldDB" id="A0A1I5XE75"/>
<keyword evidence="2" id="KW-1133">Transmembrane helix</keyword>
<feature type="region of interest" description="Disordered" evidence="1">
    <location>
        <begin position="196"/>
        <end position="230"/>
    </location>
</feature>
<accession>A0A1I5XE75</accession>
<proteinExistence type="predicted"/>
<dbReference type="InParanoid" id="A0A1I5XE75"/>
<feature type="transmembrane region" description="Helical" evidence="2">
    <location>
        <begin position="66"/>
        <end position="86"/>
    </location>
</feature>
<reference evidence="3 4" key="1">
    <citation type="submission" date="2016-10" db="EMBL/GenBank/DDBJ databases">
        <authorList>
            <person name="de Groot N.N."/>
        </authorList>
    </citation>
    <scope>NUCLEOTIDE SEQUENCE [LARGE SCALE GENOMIC DNA]</scope>
    <source>
        <strain evidence="3 4">DSM 43067</strain>
    </source>
</reference>
<dbReference type="EMBL" id="FOVH01000026">
    <property type="protein sequence ID" value="SFQ30258.1"/>
    <property type="molecule type" value="Genomic_DNA"/>
</dbReference>
<name>A0A1I5XE75_9ACTN</name>
<evidence type="ECO:0000313" key="3">
    <source>
        <dbReference type="EMBL" id="SFQ30258.1"/>
    </source>
</evidence>
<keyword evidence="4" id="KW-1185">Reference proteome</keyword>
<feature type="transmembrane region" description="Helical" evidence="2">
    <location>
        <begin position="170"/>
        <end position="188"/>
    </location>
</feature>
<evidence type="ECO:0008006" key="5">
    <source>
        <dbReference type="Google" id="ProtNLM"/>
    </source>
</evidence>
<keyword evidence="2" id="KW-0472">Membrane</keyword>
<evidence type="ECO:0000256" key="2">
    <source>
        <dbReference type="SAM" id="Phobius"/>
    </source>
</evidence>
<dbReference type="eggNOG" id="ENOG5032T92">
    <property type="taxonomic scope" value="Bacteria"/>
</dbReference>
<dbReference type="Proteomes" id="UP000183413">
    <property type="component" value="Unassembled WGS sequence"/>
</dbReference>